<keyword evidence="1" id="KW-1133">Transmembrane helix</keyword>
<evidence type="ECO:0000313" key="2">
    <source>
        <dbReference type="EMBL" id="GBN10824.1"/>
    </source>
</evidence>
<feature type="transmembrane region" description="Helical" evidence="1">
    <location>
        <begin position="15"/>
        <end position="36"/>
    </location>
</feature>
<proteinExistence type="predicted"/>
<dbReference type="Proteomes" id="UP000499080">
    <property type="component" value="Unassembled WGS sequence"/>
</dbReference>
<accession>A0A4Y2L8L5</accession>
<comment type="caution">
    <text evidence="2">The sequence shown here is derived from an EMBL/GenBank/DDBJ whole genome shotgun (WGS) entry which is preliminary data.</text>
</comment>
<keyword evidence="1" id="KW-0472">Membrane</keyword>
<sequence>MAYFDCPCWKSKLNILRIVICGISLVILHVRIMICLTEICDWLESSFSNPYTRRVPVPPASPPRRRKRLPATFRHLPRLLLGTQVYEVPAGVPLTKLSINFSQYTFLA</sequence>
<dbReference type="EMBL" id="BGPR01005507">
    <property type="protein sequence ID" value="GBN10824.1"/>
    <property type="molecule type" value="Genomic_DNA"/>
</dbReference>
<dbReference type="AlphaFoldDB" id="A0A4Y2L8L5"/>
<name>A0A4Y2L8L5_ARAVE</name>
<keyword evidence="1" id="KW-0812">Transmembrane</keyword>
<evidence type="ECO:0000256" key="1">
    <source>
        <dbReference type="SAM" id="Phobius"/>
    </source>
</evidence>
<organism evidence="2 3">
    <name type="scientific">Araneus ventricosus</name>
    <name type="common">Orbweaver spider</name>
    <name type="synonym">Epeira ventricosa</name>
    <dbReference type="NCBI Taxonomy" id="182803"/>
    <lineage>
        <taxon>Eukaryota</taxon>
        <taxon>Metazoa</taxon>
        <taxon>Ecdysozoa</taxon>
        <taxon>Arthropoda</taxon>
        <taxon>Chelicerata</taxon>
        <taxon>Arachnida</taxon>
        <taxon>Araneae</taxon>
        <taxon>Araneomorphae</taxon>
        <taxon>Entelegynae</taxon>
        <taxon>Araneoidea</taxon>
        <taxon>Araneidae</taxon>
        <taxon>Araneus</taxon>
    </lineage>
</organism>
<reference evidence="2 3" key="1">
    <citation type="journal article" date="2019" name="Sci. Rep.">
        <title>Orb-weaving spider Araneus ventricosus genome elucidates the spidroin gene catalogue.</title>
        <authorList>
            <person name="Kono N."/>
            <person name="Nakamura H."/>
            <person name="Ohtoshi R."/>
            <person name="Moran D.A.P."/>
            <person name="Shinohara A."/>
            <person name="Yoshida Y."/>
            <person name="Fujiwara M."/>
            <person name="Mori M."/>
            <person name="Tomita M."/>
            <person name="Arakawa K."/>
        </authorList>
    </citation>
    <scope>NUCLEOTIDE SEQUENCE [LARGE SCALE GENOMIC DNA]</scope>
</reference>
<protein>
    <submittedName>
        <fullName evidence="2">Uncharacterized protein</fullName>
    </submittedName>
</protein>
<keyword evidence="3" id="KW-1185">Reference proteome</keyword>
<gene>
    <name evidence="2" type="ORF">AVEN_100377_1</name>
</gene>
<evidence type="ECO:0000313" key="3">
    <source>
        <dbReference type="Proteomes" id="UP000499080"/>
    </source>
</evidence>